<evidence type="ECO:0000256" key="1">
    <source>
        <dbReference type="ARBA" id="ARBA00009752"/>
    </source>
</evidence>
<organism evidence="10 11">
    <name type="scientific">Xyrichtys novacula</name>
    <name type="common">Pearly razorfish</name>
    <name type="synonym">Hemipteronotus novacula</name>
    <dbReference type="NCBI Taxonomy" id="13765"/>
    <lineage>
        <taxon>Eukaryota</taxon>
        <taxon>Metazoa</taxon>
        <taxon>Chordata</taxon>
        <taxon>Craniata</taxon>
        <taxon>Vertebrata</taxon>
        <taxon>Euteleostomi</taxon>
        <taxon>Actinopterygii</taxon>
        <taxon>Neopterygii</taxon>
        <taxon>Teleostei</taxon>
        <taxon>Neoteleostei</taxon>
        <taxon>Acanthomorphata</taxon>
        <taxon>Eupercaria</taxon>
        <taxon>Labriformes</taxon>
        <taxon>Labridae</taxon>
        <taxon>Xyrichtys</taxon>
    </lineage>
</organism>
<dbReference type="InterPro" id="IPR013783">
    <property type="entry name" value="Ig-like_fold"/>
</dbReference>
<evidence type="ECO:0000256" key="7">
    <source>
        <dbReference type="SAM" id="Phobius"/>
    </source>
</evidence>
<keyword evidence="7" id="KW-0472">Membrane</keyword>
<dbReference type="PANTHER" id="PTHR11890:SF26">
    <property type="entry name" value="INTERLEUKIN-1 RECEPTOR TYPE 1"/>
    <property type="match status" value="1"/>
</dbReference>
<dbReference type="Gene3D" id="2.60.40.10">
    <property type="entry name" value="Immunoglobulins"/>
    <property type="match status" value="3"/>
</dbReference>
<dbReference type="InterPro" id="IPR036179">
    <property type="entry name" value="Ig-like_dom_sf"/>
</dbReference>
<dbReference type="PRINTS" id="PR01536">
    <property type="entry name" value="INTRLKN1R12F"/>
</dbReference>
<sequence>MFLSSTFLSSETAEPDCFAYDTELFHRPEGEAFYYAPYVGLKSIPDENITWYKNNSKEISNNEDERVHYHGATLLFLELKIEDSGLYIARHKTPSGKCDKYSLKLVVFDKSEVGKLLYGRISSSSQKIRVPCPDNVKETCKAFKGNFAWEKDFKPLRNEDSNYLWVTNTGQTANIYSCICTWRHNEKEYNTSGSRNVIVKARAIHRRPILLSPVNKEQFADEGMGITLNCSGLCGTNAASSCRAYWLIDGKTFKSTDGYSCTTKIENPTENTTAIASLIIQKVTAKDFQTTFTCFVEGLTDVVNSTLTLKPRESVTPLIIGGLCVLFLCVTAAVLIKYFAIDLALLFRPYLPLSREKQDGRVYDAYVVYKAQDMDKAIEDTLSSFVTKKLPSVLEEKCGYRLFIHGRDDIPGEDRLELVEDCMKQSRRLMVILTPGPESQTSSSSPEDSIMGGFDWQVGLHHVLVQREMSVILIQLGDMGPQGYTHLPPGLQHLIHKSAPIKWPKDSRAASKCNSRFWKRVRYLMPATPAKKYHQSSII</sequence>
<dbReference type="SMART" id="SM00255">
    <property type="entry name" value="TIR"/>
    <property type="match status" value="1"/>
</dbReference>
<name>A0AAV1GZV7_XYRNO</name>
<evidence type="ECO:0000256" key="4">
    <source>
        <dbReference type="ARBA" id="ARBA00023157"/>
    </source>
</evidence>
<keyword evidence="11" id="KW-1185">Reference proteome</keyword>
<dbReference type="GO" id="GO:0004908">
    <property type="term" value="F:interleukin-1 receptor activity"/>
    <property type="evidence" value="ECO:0007669"/>
    <property type="project" value="InterPro"/>
</dbReference>
<protein>
    <submittedName>
        <fullName evidence="10">Interleukin-1 receptor-like 1 isoform X2</fullName>
    </submittedName>
</protein>
<evidence type="ECO:0000256" key="5">
    <source>
        <dbReference type="ARBA" id="ARBA00023180"/>
    </source>
</evidence>
<evidence type="ECO:0000256" key="2">
    <source>
        <dbReference type="ARBA" id="ARBA00022729"/>
    </source>
</evidence>
<dbReference type="InterPro" id="IPR000157">
    <property type="entry name" value="TIR_dom"/>
</dbReference>
<accession>A0AAV1GZV7</accession>
<dbReference type="PANTHER" id="PTHR11890">
    <property type="entry name" value="INTERLEUKIN-1 RECEPTOR FAMILY MEMBER"/>
    <property type="match status" value="1"/>
</dbReference>
<dbReference type="SUPFAM" id="SSF52200">
    <property type="entry name" value="Toll/Interleukin receptor TIR domain"/>
    <property type="match status" value="1"/>
</dbReference>
<keyword evidence="2" id="KW-0732">Signal</keyword>
<keyword evidence="3" id="KW-0677">Repeat</keyword>
<keyword evidence="4" id="KW-1015">Disulfide bond</keyword>
<reference evidence="10" key="1">
    <citation type="submission" date="2023-08" db="EMBL/GenBank/DDBJ databases">
        <authorList>
            <person name="Alioto T."/>
            <person name="Alioto T."/>
            <person name="Gomez Garrido J."/>
        </authorList>
    </citation>
    <scope>NUCLEOTIDE SEQUENCE</scope>
</reference>
<dbReference type="InterPro" id="IPR007110">
    <property type="entry name" value="Ig-like_dom"/>
</dbReference>
<dbReference type="SUPFAM" id="SSF48726">
    <property type="entry name" value="Immunoglobulin"/>
    <property type="match status" value="2"/>
</dbReference>
<dbReference type="InterPro" id="IPR015621">
    <property type="entry name" value="IL-1_rcpt_fam"/>
</dbReference>
<dbReference type="Proteomes" id="UP001178508">
    <property type="component" value="Chromosome 18"/>
</dbReference>
<evidence type="ECO:0000259" key="9">
    <source>
        <dbReference type="PROSITE" id="PS50835"/>
    </source>
</evidence>
<feature type="domain" description="TIR" evidence="8">
    <location>
        <begin position="361"/>
        <end position="525"/>
    </location>
</feature>
<evidence type="ECO:0000256" key="3">
    <source>
        <dbReference type="ARBA" id="ARBA00022737"/>
    </source>
</evidence>
<keyword evidence="7" id="KW-1133">Transmembrane helix</keyword>
<dbReference type="PRINTS" id="PR01537">
    <property type="entry name" value="INTRLKN1R1F"/>
</dbReference>
<dbReference type="InterPro" id="IPR035897">
    <property type="entry name" value="Toll_tir_struct_dom_sf"/>
</dbReference>
<proteinExistence type="inferred from homology"/>
<dbReference type="InterPro" id="IPR004074">
    <property type="entry name" value="IL-1_rcpt_I/II-typ"/>
</dbReference>
<dbReference type="Gene3D" id="3.40.50.10140">
    <property type="entry name" value="Toll/interleukin-1 receptor homology (TIR) domain"/>
    <property type="match status" value="1"/>
</dbReference>
<evidence type="ECO:0000259" key="8">
    <source>
        <dbReference type="PROSITE" id="PS50104"/>
    </source>
</evidence>
<dbReference type="AlphaFoldDB" id="A0AAV1GZV7"/>
<evidence type="ECO:0000313" key="11">
    <source>
        <dbReference type="Proteomes" id="UP001178508"/>
    </source>
</evidence>
<dbReference type="PROSITE" id="PS50835">
    <property type="entry name" value="IG_LIKE"/>
    <property type="match status" value="1"/>
</dbReference>
<dbReference type="PROSITE" id="PS50104">
    <property type="entry name" value="TIR"/>
    <property type="match status" value="1"/>
</dbReference>
<keyword evidence="6" id="KW-0393">Immunoglobulin domain</keyword>
<keyword evidence="5" id="KW-0325">Glycoprotein</keyword>
<feature type="domain" description="Ig-like" evidence="9">
    <location>
        <begin position="208"/>
        <end position="310"/>
    </location>
</feature>
<feature type="transmembrane region" description="Helical" evidence="7">
    <location>
        <begin position="318"/>
        <end position="347"/>
    </location>
</feature>
<evidence type="ECO:0000313" key="10">
    <source>
        <dbReference type="EMBL" id="CAJ1079093.1"/>
    </source>
</evidence>
<keyword evidence="10" id="KW-0675">Receptor</keyword>
<dbReference type="Pfam" id="PF01582">
    <property type="entry name" value="TIR"/>
    <property type="match status" value="1"/>
</dbReference>
<evidence type="ECO:0000256" key="6">
    <source>
        <dbReference type="ARBA" id="ARBA00023319"/>
    </source>
</evidence>
<keyword evidence="7" id="KW-0812">Transmembrane</keyword>
<dbReference type="FunFam" id="3.40.50.10140:FF:000009">
    <property type="entry name" value="X-linked interleukin-1 receptor accessory protein-like 1"/>
    <property type="match status" value="1"/>
</dbReference>
<dbReference type="EMBL" id="OY660881">
    <property type="protein sequence ID" value="CAJ1079093.1"/>
    <property type="molecule type" value="Genomic_DNA"/>
</dbReference>
<comment type="similarity">
    <text evidence="1">Belongs to the interleukin-1 receptor family.</text>
</comment>
<gene>
    <name evidence="10" type="ORF">XNOV1_A036771</name>
</gene>